<keyword evidence="2" id="KW-1185">Reference proteome</keyword>
<dbReference type="AlphaFoldDB" id="A0A239MJF4"/>
<evidence type="ECO:0000313" key="1">
    <source>
        <dbReference type="EMBL" id="SNT41929.1"/>
    </source>
</evidence>
<proteinExistence type="predicted"/>
<name>A0A239MJF4_9ACTN</name>
<dbReference type="Proteomes" id="UP000198282">
    <property type="component" value="Unassembled WGS sequence"/>
</dbReference>
<evidence type="ECO:0000313" key="2">
    <source>
        <dbReference type="Proteomes" id="UP000198282"/>
    </source>
</evidence>
<gene>
    <name evidence="1" type="ORF">SAMN05216276_104132</name>
</gene>
<protein>
    <submittedName>
        <fullName evidence="1">Uncharacterized protein</fullName>
    </submittedName>
</protein>
<sequence length="35" mass="3795">MVAGILVALMLITCVGFELCMAPRGRDEQGVNEEE</sequence>
<dbReference type="EMBL" id="FZOD01000041">
    <property type="protein sequence ID" value="SNT41929.1"/>
    <property type="molecule type" value="Genomic_DNA"/>
</dbReference>
<accession>A0A239MJF4</accession>
<reference evidence="1 2" key="1">
    <citation type="submission" date="2017-06" db="EMBL/GenBank/DDBJ databases">
        <authorList>
            <person name="Kim H.J."/>
            <person name="Triplett B.A."/>
        </authorList>
    </citation>
    <scope>NUCLEOTIDE SEQUENCE [LARGE SCALE GENOMIC DNA]</scope>
    <source>
        <strain evidence="1 2">CGMCC 4.2132</strain>
    </source>
</reference>
<organism evidence="1 2">
    <name type="scientific">Streptosporangium subroseum</name>
    <dbReference type="NCBI Taxonomy" id="106412"/>
    <lineage>
        <taxon>Bacteria</taxon>
        <taxon>Bacillati</taxon>
        <taxon>Actinomycetota</taxon>
        <taxon>Actinomycetes</taxon>
        <taxon>Streptosporangiales</taxon>
        <taxon>Streptosporangiaceae</taxon>
        <taxon>Streptosporangium</taxon>
    </lineage>
</organism>